<dbReference type="SUPFAM" id="SSF82708">
    <property type="entry name" value="R3H domain"/>
    <property type="match status" value="1"/>
</dbReference>
<feature type="region of interest" description="Disordered" evidence="2">
    <location>
        <begin position="243"/>
        <end position="276"/>
    </location>
</feature>
<keyword evidence="1" id="KW-0597">Phosphoprotein</keyword>
<dbReference type="Pfam" id="PF01424">
    <property type="entry name" value="R3H"/>
    <property type="match status" value="1"/>
</dbReference>
<proteinExistence type="predicted"/>
<dbReference type="InterPro" id="IPR001374">
    <property type="entry name" value="R3H_dom"/>
</dbReference>
<evidence type="ECO:0000259" key="4">
    <source>
        <dbReference type="PROSITE" id="PS51673"/>
    </source>
</evidence>
<feature type="domain" description="SUZ" evidence="4">
    <location>
        <begin position="84"/>
        <end position="149"/>
    </location>
</feature>
<dbReference type="Gene3D" id="3.30.1370.50">
    <property type="entry name" value="R3H-like domain"/>
    <property type="match status" value="1"/>
</dbReference>
<dbReference type="Pfam" id="PF12752">
    <property type="entry name" value="SUZ"/>
    <property type="match status" value="1"/>
</dbReference>
<reference evidence="5 6" key="1">
    <citation type="journal article" date="2019" name="Plant Biotechnol. J.">
        <title>The red bayberry genome and genetic basis of sex determination.</title>
        <authorList>
            <person name="Jia H.M."/>
            <person name="Jia H.J."/>
            <person name="Cai Q.L."/>
            <person name="Wang Y."/>
            <person name="Zhao H.B."/>
            <person name="Yang W.F."/>
            <person name="Wang G.Y."/>
            <person name="Li Y.H."/>
            <person name="Zhan D.L."/>
            <person name="Shen Y.T."/>
            <person name="Niu Q.F."/>
            <person name="Chang L."/>
            <person name="Qiu J."/>
            <person name="Zhao L."/>
            <person name="Xie H.B."/>
            <person name="Fu W.Y."/>
            <person name="Jin J."/>
            <person name="Li X.W."/>
            <person name="Jiao Y."/>
            <person name="Zhou C.C."/>
            <person name="Tu T."/>
            <person name="Chai C.Y."/>
            <person name="Gao J.L."/>
            <person name="Fan L.J."/>
            <person name="van de Weg E."/>
            <person name="Wang J.Y."/>
            <person name="Gao Z.S."/>
        </authorList>
    </citation>
    <scope>NUCLEOTIDE SEQUENCE [LARGE SCALE GENOMIC DNA]</scope>
    <source>
        <tissue evidence="5">Leaves</tissue>
    </source>
</reference>
<comment type="caution">
    <text evidence="5">The sequence shown here is derived from an EMBL/GenBank/DDBJ whole genome shotgun (WGS) entry which is preliminary data.</text>
</comment>
<feature type="compositionally biased region" description="Polar residues" evidence="2">
    <location>
        <begin position="243"/>
        <end position="253"/>
    </location>
</feature>
<dbReference type="GO" id="GO:0003676">
    <property type="term" value="F:nucleic acid binding"/>
    <property type="evidence" value="ECO:0007669"/>
    <property type="project" value="UniProtKB-UniRule"/>
</dbReference>
<evidence type="ECO:0000313" key="6">
    <source>
        <dbReference type="Proteomes" id="UP000516437"/>
    </source>
</evidence>
<dbReference type="AlphaFoldDB" id="A0A6A1V1G8"/>
<feature type="domain" description="R3H" evidence="3">
    <location>
        <begin position="16"/>
        <end position="81"/>
    </location>
</feature>
<dbReference type="InterPro" id="IPR036867">
    <property type="entry name" value="R3H_dom_sf"/>
</dbReference>
<dbReference type="PROSITE" id="PS51061">
    <property type="entry name" value="R3H"/>
    <property type="match status" value="1"/>
</dbReference>
<evidence type="ECO:0000313" key="5">
    <source>
        <dbReference type="EMBL" id="KAB1206544.1"/>
    </source>
</evidence>
<organism evidence="5 6">
    <name type="scientific">Morella rubra</name>
    <name type="common">Chinese bayberry</name>
    <dbReference type="NCBI Taxonomy" id="262757"/>
    <lineage>
        <taxon>Eukaryota</taxon>
        <taxon>Viridiplantae</taxon>
        <taxon>Streptophyta</taxon>
        <taxon>Embryophyta</taxon>
        <taxon>Tracheophyta</taxon>
        <taxon>Spermatophyta</taxon>
        <taxon>Magnoliopsida</taxon>
        <taxon>eudicotyledons</taxon>
        <taxon>Gunneridae</taxon>
        <taxon>Pentapetalae</taxon>
        <taxon>rosids</taxon>
        <taxon>fabids</taxon>
        <taxon>Fagales</taxon>
        <taxon>Myricaceae</taxon>
        <taxon>Morella</taxon>
    </lineage>
</organism>
<evidence type="ECO:0000256" key="2">
    <source>
        <dbReference type="SAM" id="MobiDB-lite"/>
    </source>
</evidence>
<dbReference type="PANTHER" id="PTHR15672:SF25">
    <property type="entry name" value="OS01G0100600 PROTEIN"/>
    <property type="match status" value="1"/>
</dbReference>
<evidence type="ECO:0000256" key="1">
    <source>
        <dbReference type="ARBA" id="ARBA00022553"/>
    </source>
</evidence>
<dbReference type="Proteomes" id="UP000516437">
    <property type="component" value="Chromosome 7"/>
</dbReference>
<keyword evidence="6" id="KW-1185">Reference proteome</keyword>
<dbReference type="SMART" id="SM00393">
    <property type="entry name" value="R3H"/>
    <property type="match status" value="1"/>
</dbReference>
<dbReference type="CDD" id="cd02642">
    <property type="entry name" value="R3H_encore_like"/>
    <property type="match status" value="1"/>
</dbReference>
<sequence length="350" mass="39217">MVEELASLVKDNLRSKHLVLSVEEALVNCLQDETSSDGVLELEPMDAYNRLLLHRLAEIFGFAHTSVGEGDDRHLILERCPDTSIPTILVSDILWQSEEHQSHVISHRLLRKAEALPATNTELPSLQNSFEERKAAYFAARDRIFSMDLGDVNEPVQRKPRNNPAVAHRMIAHALGHRINPRHQAVTLGDCTELSRRTDALDIQCRDNTEPERPLGTSHKTNSLLGQNVKSCEVKINDKRSCGSQVSKRNMPQKQADKVSSYVGASENGSNEDGVNKDYLKREHLGAAKRMFAHALGLHTGKDGFVSKCSELKQMHGKKIRGMAGQFVMLITFAQPFAKAIKWKQGWNKM</sequence>
<accession>A0A6A1V1G8</accession>
<dbReference type="PROSITE" id="PS51673">
    <property type="entry name" value="SUZ"/>
    <property type="match status" value="1"/>
</dbReference>
<protein>
    <submittedName>
        <fullName evidence="5">R3H domain-containing protein 1</fullName>
    </submittedName>
</protein>
<dbReference type="OrthoDB" id="278430at2759"/>
<evidence type="ECO:0000259" key="3">
    <source>
        <dbReference type="PROSITE" id="PS51061"/>
    </source>
</evidence>
<dbReference type="InterPro" id="IPR051937">
    <property type="entry name" value="R3H_domain_containing"/>
</dbReference>
<dbReference type="InterPro" id="IPR024771">
    <property type="entry name" value="SUZ"/>
</dbReference>
<dbReference type="EMBL" id="RXIC02000025">
    <property type="protein sequence ID" value="KAB1206544.1"/>
    <property type="molecule type" value="Genomic_DNA"/>
</dbReference>
<name>A0A6A1V1G8_9ROSI</name>
<dbReference type="PANTHER" id="PTHR15672">
    <property type="entry name" value="CAMP-REGULATED PHOSPHOPROTEIN 21 RELATED R3H DOMAIN CONTAINING PROTEIN"/>
    <property type="match status" value="1"/>
</dbReference>
<gene>
    <name evidence="5" type="ORF">CJ030_MR7G016010</name>
</gene>